<proteinExistence type="predicted"/>
<feature type="transmembrane region" description="Helical" evidence="1">
    <location>
        <begin position="186"/>
        <end position="206"/>
    </location>
</feature>
<dbReference type="AlphaFoldDB" id="A0AAQ4CT06"/>
<dbReference type="Gene3D" id="1.20.1250.20">
    <property type="entry name" value="MFS general substrate transporter like domains"/>
    <property type="match status" value="1"/>
</dbReference>
<feature type="transmembrane region" description="Helical" evidence="1">
    <location>
        <begin position="92"/>
        <end position="113"/>
    </location>
</feature>
<keyword evidence="1" id="KW-0472">Membrane</keyword>
<organism evidence="2 3">
    <name type="scientific">Saccharolobus caldissimus</name>
    <dbReference type="NCBI Taxonomy" id="1702097"/>
    <lineage>
        <taxon>Archaea</taxon>
        <taxon>Thermoproteota</taxon>
        <taxon>Thermoprotei</taxon>
        <taxon>Sulfolobales</taxon>
        <taxon>Sulfolobaceae</taxon>
        <taxon>Saccharolobus</taxon>
    </lineage>
</organism>
<sequence length="334" mass="37588">MEVNLRFKILPVIAYTIPTFVLVYPSFFISYLSKNLDLAYWEVFALVAVPFLGRLIGSLIYQFLKLNSYFISFLLLGIFTILQSILNIYLLIFIRFFVGILFGILTTFAVEYATKSGDNLILGLTTGGWSLGWILAYLLFIMLNNWHLIAVAGMFIILLAILGTGDFSNNIIVEKRRLRLPSTISIIVYICALTPAFLLEIVPNILERINMIWIVLPSYFLSLIVYIILPLIVNRLGLKISMIIISIIILTSGISAFLFCPFIFLIFTPFGLAVLSIIPKYLTHKGENPKRLGLALNIGSVMGLIIPVLSNIMPYFPEIIIVITMLSLILTLAM</sequence>
<feature type="transmembrane region" description="Helical" evidence="1">
    <location>
        <begin position="12"/>
        <end position="32"/>
    </location>
</feature>
<feature type="transmembrane region" description="Helical" evidence="1">
    <location>
        <begin position="212"/>
        <end position="233"/>
    </location>
</feature>
<dbReference type="EMBL" id="AP025226">
    <property type="protein sequence ID" value="BDB98937.1"/>
    <property type="molecule type" value="Genomic_DNA"/>
</dbReference>
<name>A0AAQ4CT06_9CREN</name>
<feature type="transmembrane region" description="Helical" evidence="1">
    <location>
        <begin position="38"/>
        <end position="57"/>
    </location>
</feature>
<feature type="transmembrane region" description="Helical" evidence="1">
    <location>
        <begin position="120"/>
        <end position="140"/>
    </location>
</feature>
<dbReference type="InterPro" id="IPR036259">
    <property type="entry name" value="MFS_trans_sf"/>
</dbReference>
<feature type="transmembrane region" description="Helical" evidence="1">
    <location>
        <begin position="292"/>
        <end position="309"/>
    </location>
</feature>
<gene>
    <name evidence="2" type="ORF">SACC_19540</name>
</gene>
<reference evidence="2 3" key="1">
    <citation type="journal article" date="2022" name="Microbiol. Resour. Announc.">
        <title>Complete Genome Sequence of the Hyperthermophilic and Acidophilic Archaeon Saccharolobus caldissimus Strain HS-3T.</title>
        <authorList>
            <person name="Sakai H.D."/>
            <person name="Kurosawa N."/>
        </authorList>
    </citation>
    <scope>NUCLEOTIDE SEQUENCE [LARGE SCALE GENOMIC DNA]</scope>
    <source>
        <strain evidence="2 3">JCM32116</strain>
    </source>
</reference>
<protein>
    <recommendedName>
        <fullName evidence="4">Transporter</fullName>
    </recommendedName>
</protein>
<evidence type="ECO:0008006" key="4">
    <source>
        <dbReference type="Google" id="ProtNLM"/>
    </source>
</evidence>
<evidence type="ECO:0000313" key="3">
    <source>
        <dbReference type="Proteomes" id="UP001319921"/>
    </source>
</evidence>
<accession>A0AAQ4CT06</accession>
<keyword evidence="1" id="KW-0812">Transmembrane</keyword>
<feature type="transmembrane region" description="Helical" evidence="1">
    <location>
        <begin position="146"/>
        <end position="165"/>
    </location>
</feature>
<dbReference type="GeneID" id="68866687"/>
<keyword evidence="1" id="KW-1133">Transmembrane helix</keyword>
<evidence type="ECO:0000256" key="1">
    <source>
        <dbReference type="SAM" id="Phobius"/>
    </source>
</evidence>
<dbReference type="Proteomes" id="UP001319921">
    <property type="component" value="Chromosome"/>
</dbReference>
<dbReference type="SUPFAM" id="SSF103473">
    <property type="entry name" value="MFS general substrate transporter"/>
    <property type="match status" value="1"/>
</dbReference>
<evidence type="ECO:0000313" key="2">
    <source>
        <dbReference type="EMBL" id="BDB98937.1"/>
    </source>
</evidence>
<dbReference type="RefSeq" id="WP_229569297.1">
    <property type="nucleotide sequence ID" value="NZ_AP025226.1"/>
</dbReference>
<dbReference type="KEGG" id="scas:SACC_19540"/>
<keyword evidence="3" id="KW-1185">Reference proteome</keyword>
<feature type="transmembrane region" description="Helical" evidence="1">
    <location>
        <begin position="315"/>
        <end position="333"/>
    </location>
</feature>
<feature type="transmembrane region" description="Helical" evidence="1">
    <location>
        <begin position="240"/>
        <end position="258"/>
    </location>
</feature>
<feature type="transmembrane region" description="Helical" evidence="1">
    <location>
        <begin position="264"/>
        <end position="283"/>
    </location>
</feature>
<feature type="transmembrane region" description="Helical" evidence="1">
    <location>
        <begin position="69"/>
        <end position="86"/>
    </location>
</feature>